<dbReference type="AlphaFoldDB" id="A0AAV1ZJL8"/>
<dbReference type="Proteomes" id="UP001497382">
    <property type="component" value="Unassembled WGS sequence"/>
</dbReference>
<reference evidence="2 3" key="1">
    <citation type="submission" date="2024-04" db="EMBL/GenBank/DDBJ databases">
        <authorList>
            <person name="Rising A."/>
            <person name="Reimegard J."/>
            <person name="Sonavane S."/>
            <person name="Akerstrom W."/>
            <person name="Nylinder S."/>
            <person name="Hedman E."/>
            <person name="Kallberg Y."/>
        </authorList>
    </citation>
    <scope>NUCLEOTIDE SEQUENCE [LARGE SCALE GENOMIC DNA]</scope>
</reference>
<keyword evidence="3" id="KW-1185">Reference proteome</keyword>
<evidence type="ECO:0000313" key="3">
    <source>
        <dbReference type="Proteomes" id="UP001497382"/>
    </source>
</evidence>
<proteinExistence type="predicted"/>
<protein>
    <submittedName>
        <fullName evidence="2">Uncharacterized protein</fullName>
    </submittedName>
</protein>
<evidence type="ECO:0000313" key="2">
    <source>
        <dbReference type="EMBL" id="CAL1271932.1"/>
    </source>
</evidence>
<dbReference type="EMBL" id="CAXIEN010000057">
    <property type="protein sequence ID" value="CAL1271932.1"/>
    <property type="molecule type" value="Genomic_DNA"/>
</dbReference>
<accession>A0AAV1ZJL8</accession>
<organism evidence="2 3">
    <name type="scientific">Larinioides sclopetarius</name>
    <dbReference type="NCBI Taxonomy" id="280406"/>
    <lineage>
        <taxon>Eukaryota</taxon>
        <taxon>Metazoa</taxon>
        <taxon>Ecdysozoa</taxon>
        <taxon>Arthropoda</taxon>
        <taxon>Chelicerata</taxon>
        <taxon>Arachnida</taxon>
        <taxon>Araneae</taxon>
        <taxon>Araneomorphae</taxon>
        <taxon>Entelegynae</taxon>
        <taxon>Araneoidea</taxon>
        <taxon>Araneidae</taxon>
        <taxon>Larinioides</taxon>
    </lineage>
</organism>
<evidence type="ECO:0000256" key="1">
    <source>
        <dbReference type="SAM" id="MobiDB-lite"/>
    </source>
</evidence>
<name>A0AAV1ZJL8_9ARAC</name>
<sequence length="294" mass="32557">MSLFLKNAPLPETQQAAPIPADQQHLSFLLSPEDVPVLDETLQSRQGAEPSLGDMTIQGTSPVIQPRTSMDDFQSFILGPVPVPGQRRPRRRHLVIDPVTSMSSEQLRTQLSRVDTHTVPAYLRRASLGELTESMFRRLSNQLVPSGIRNRLQRLQTLQQPTDLFPYVVSLSDESSSPDGAEMLREEEEEHAPSVPQISETFPSMEMLRDATASTTDPSASGLLRTSSLRVCEISPVSPERTPPPSSAESMTPALEETHLLVLQTLERSDLHTRGLVYLEQPVADGDIFIKLCD</sequence>
<comment type="caution">
    <text evidence="2">The sequence shown here is derived from an EMBL/GenBank/DDBJ whole genome shotgun (WGS) entry which is preliminary data.</text>
</comment>
<feature type="region of interest" description="Disordered" evidence="1">
    <location>
        <begin position="171"/>
        <end position="201"/>
    </location>
</feature>
<gene>
    <name evidence="2" type="ORF">LARSCL_LOCUS6096</name>
</gene>